<protein>
    <recommendedName>
        <fullName evidence="4">Secreted protein</fullName>
    </recommendedName>
</protein>
<evidence type="ECO:0000313" key="3">
    <source>
        <dbReference type="Proteomes" id="UP001221411"/>
    </source>
</evidence>
<evidence type="ECO:0008006" key="4">
    <source>
        <dbReference type="Google" id="ProtNLM"/>
    </source>
</evidence>
<dbReference type="EMBL" id="JAQNDO010000001">
    <property type="protein sequence ID" value="MDC0746452.1"/>
    <property type="molecule type" value="Genomic_DNA"/>
</dbReference>
<proteinExistence type="predicted"/>
<organism evidence="2 3">
    <name type="scientific">Polyangium mundeleinium</name>
    <dbReference type="NCBI Taxonomy" id="2995306"/>
    <lineage>
        <taxon>Bacteria</taxon>
        <taxon>Pseudomonadati</taxon>
        <taxon>Myxococcota</taxon>
        <taxon>Polyangia</taxon>
        <taxon>Polyangiales</taxon>
        <taxon>Polyangiaceae</taxon>
        <taxon>Polyangium</taxon>
    </lineage>
</organism>
<sequence length="100" mass="10885">MTFLSLLFVGVSPTSLPGAPQAELAARGEATLEKEASPRKTRAGVTQRFTHESNKKAEERRRVDTGNHGPAFIEERKAGIVNARNAIDCVRLPWARATTA</sequence>
<comment type="caution">
    <text evidence="2">The sequence shown here is derived from an EMBL/GenBank/DDBJ whole genome shotgun (WGS) entry which is preliminary data.</text>
</comment>
<evidence type="ECO:0000313" key="2">
    <source>
        <dbReference type="EMBL" id="MDC0746452.1"/>
    </source>
</evidence>
<feature type="region of interest" description="Disordered" evidence="1">
    <location>
        <begin position="29"/>
        <end position="70"/>
    </location>
</feature>
<dbReference type="RefSeq" id="WP_271924833.1">
    <property type="nucleotide sequence ID" value="NZ_JAQNDO010000001.1"/>
</dbReference>
<gene>
    <name evidence="2" type="ORF">POL67_34310</name>
</gene>
<keyword evidence="3" id="KW-1185">Reference proteome</keyword>
<name>A0ABT5EYV3_9BACT</name>
<evidence type="ECO:0000256" key="1">
    <source>
        <dbReference type="SAM" id="MobiDB-lite"/>
    </source>
</evidence>
<feature type="compositionally biased region" description="Basic and acidic residues" evidence="1">
    <location>
        <begin position="49"/>
        <end position="65"/>
    </location>
</feature>
<accession>A0ABT5EYV3</accession>
<dbReference type="Proteomes" id="UP001221411">
    <property type="component" value="Unassembled WGS sequence"/>
</dbReference>
<reference evidence="2 3" key="1">
    <citation type="submission" date="2022-11" db="EMBL/GenBank/DDBJ databases">
        <title>Minimal conservation of predation-associated metabolite biosynthetic gene clusters underscores biosynthetic potential of Myxococcota including descriptions for ten novel species: Archangium lansinium sp. nov., Myxococcus landrumus sp. nov., Nannocystis bai.</title>
        <authorList>
            <person name="Ahearne A."/>
            <person name="Stevens C."/>
            <person name="Dowd S."/>
        </authorList>
    </citation>
    <scope>NUCLEOTIDE SEQUENCE [LARGE SCALE GENOMIC DNA]</scope>
    <source>
        <strain evidence="2 3">RJM3</strain>
    </source>
</reference>